<feature type="transmembrane region" description="Helical" evidence="1">
    <location>
        <begin position="70"/>
        <end position="92"/>
    </location>
</feature>
<evidence type="ECO:0000313" key="5">
    <source>
        <dbReference type="Proteomes" id="UP000095517"/>
    </source>
</evidence>
<feature type="transmembrane region" description="Helical" evidence="1">
    <location>
        <begin position="36"/>
        <end position="58"/>
    </location>
</feature>
<dbReference type="STRING" id="338188.ERS852397_02248"/>
<dbReference type="RefSeq" id="WP_007757963.1">
    <property type="nucleotide sequence ID" value="NZ_CABIXA010000011.1"/>
</dbReference>
<evidence type="ECO:0000313" key="3">
    <source>
        <dbReference type="EMBL" id="KAA5227427.1"/>
    </source>
</evidence>
<dbReference type="Proteomes" id="UP000095517">
    <property type="component" value="Unassembled WGS sequence"/>
</dbReference>
<accession>A0A174FX03</accession>
<dbReference type="Proteomes" id="UP000440198">
    <property type="component" value="Unassembled WGS sequence"/>
</dbReference>
<reference evidence="6 7" key="2">
    <citation type="journal article" date="2019" name="Nat. Med.">
        <title>A library of human gut bacterial isolates paired with longitudinal multiomics data enables mechanistic microbiome research.</title>
        <authorList>
            <person name="Poyet M."/>
            <person name="Groussin M."/>
            <person name="Gibbons S.M."/>
            <person name="Avila-Pacheco J."/>
            <person name="Jiang X."/>
            <person name="Kearney S.M."/>
            <person name="Perrotta A.R."/>
            <person name="Berdy B."/>
            <person name="Zhao S."/>
            <person name="Lieberman T.D."/>
            <person name="Swanson P.K."/>
            <person name="Smith M."/>
            <person name="Roesemann S."/>
            <person name="Alexander J.E."/>
            <person name="Rich S.A."/>
            <person name="Livny J."/>
            <person name="Vlamakis H."/>
            <person name="Clish C."/>
            <person name="Bullock K."/>
            <person name="Deik A."/>
            <person name="Scott J."/>
            <person name="Pierce K.A."/>
            <person name="Xavier R.J."/>
            <person name="Alm E.J."/>
        </authorList>
    </citation>
    <scope>NUCLEOTIDE SEQUENCE [LARGE SCALE GENOMIC DNA]</scope>
    <source>
        <strain evidence="4 7">BIOML-A2</strain>
        <strain evidence="3 6">BIOML-A6</strain>
    </source>
</reference>
<dbReference type="AlphaFoldDB" id="A0A174FX03"/>
<reference evidence="2 5" key="1">
    <citation type="submission" date="2015-09" db="EMBL/GenBank/DDBJ databases">
        <authorList>
            <consortium name="Pathogen Informatics"/>
        </authorList>
    </citation>
    <scope>NUCLEOTIDE SEQUENCE [LARGE SCALE GENOMIC DNA]</scope>
    <source>
        <strain evidence="2 5">2789STDY5608840</strain>
    </source>
</reference>
<protein>
    <recommendedName>
        <fullName evidence="8">Transmembrane protein</fullName>
    </recommendedName>
</protein>
<dbReference type="Proteomes" id="UP000421791">
    <property type="component" value="Unassembled WGS sequence"/>
</dbReference>
<evidence type="ECO:0008006" key="8">
    <source>
        <dbReference type="Google" id="ProtNLM"/>
    </source>
</evidence>
<keyword evidence="1" id="KW-0812">Transmembrane</keyword>
<keyword evidence="1" id="KW-1133">Transmembrane helix</keyword>
<feature type="transmembrane region" description="Helical" evidence="1">
    <location>
        <begin position="104"/>
        <end position="123"/>
    </location>
</feature>
<proteinExistence type="predicted"/>
<keyword evidence="7" id="KW-1185">Reference proteome</keyword>
<organism evidence="2 5">
    <name type="scientific">Bacteroides finegoldii</name>
    <dbReference type="NCBI Taxonomy" id="338188"/>
    <lineage>
        <taxon>Bacteria</taxon>
        <taxon>Pseudomonadati</taxon>
        <taxon>Bacteroidota</taxon>
        <taxon>Bacteroidia</taxon>
        <taxon>Bacteroidales</taxon>
        <taxon>Bacteroidaceae</taxon>
        <taxon>Bacteroides</taxon>
    </lineage>
</organism>
<evidence type="ECO:0000313" key="4">
    <source>
        <dbReference type="EMBL" id="KAA5253143.1"/>
    </source>
</evidence>
<evidence type="ECO:0000313" key="6">
    <source>
        <dbReference type="Proteomes" id="UP000421791"/>
    </source>
</evidence>
<gene>
    <name evidence="2" type="ORF">ERS852397_02248</name>
    <name evidence="4" type="ORF">F2Z09_18580</name>
    <name evidence="3" type="ORF">F2Z22_19405</name>
</gene>
<evidence type="ECO:0000313" key="2">
    <source>
        <dbReference type="EMBL" id="CUO54221.1"/>
    </source>
</evidence>
<evidence type="ECO:0000313" key="7">
    <source>
        <dbReference type="Proteomes" id="UP000440198"/>
    </source>
</evidence>
<dbReference type="EMBL" id="CYZH01000011">
    <property type="protein sequence ID" value="CUO54221.1"/>
    <property type="molecule type" value="Genomic_DNA"/>
</dbReference>
<dbReference type="GeneID" id="92986676"/>
<dbReference type="EMBL" id="VWAG01000050">
    <property type="protein sequence ID" value="KAA5253143.1"/>
    <property type="molecule type" value="Genomic_DNA"/>
</dbReference>
<keyword evidence="1" id="KW-0472">Membrane</keyword>
<sequence length="251" mass="28636">MANSRISFVSNILIPILTGIITLVLFLLFRPENAGALFYTNMIYTLLLEGFLFGFLSLLQKESKNISGAFYSIISVGAIYYIIFGSGWMIAYSLLLTAILSYKVYIAVHSIIFLLFIIVGSIVTRTDNSYHEKTEEQTQQMRSIRFYTEKMNQLASKYLQQGIDKDTDLSQWDGYKVLGTLITKINHLTPSIFRNDMAVKQLSNMLENCEKIVAEMEEVPDSDLNMIDRKMKRFASNAIDEITLLRNLSRG</sequence>
<name>A0A174FX03_9BACE</name>
<evidence type="ECO:0000256" key="1">
    <source>
        <dbReference type="SAM" id="Phobius"/>
    </source>
</evidence>
<dbReference type="EMBL" id="VWAK01000048">
    <property type="protein sequence ID" value="KAA5227427.1"/>
    <property type="molecule type" value="Genomic_DNA"/>
</dbReference>
<feature type="transmembrane region" description="Helical" evidence="1">
    <location>
        <begin position="12"/>
        <end position="30"/>
    </location>
</feature>